<evidence type="ECO:0000313" key="7">
    <source>
        <dbReference type="EMBL" id="GEU92438.1"/>
    </source>
</evidence>
<reference evidence="7" key="1">
    <citation type="journal article" date="2019" name="Sci. Rep.">
        <title>Draft genome of Tanacetum cinerariifolium, the natural source of mosquito coil.</title>
        <authorList>
            <person name="Yamashiro T."/>
            <person name="Shiraishi A."/>
            <person name="Satake H."/>
            <person name="Nakayama K."/>
        </authorList>
    </citation>
    <scope>NUCLEOTIDE SEQUENCE</scope>
</reference>
<sequence>MPGTVDFILGAARAVFQDCEIFLRKPLPGGELVLTDHRRRCLNQTGGYSFQECNITAAVDTILNQKAFLGRPWFLYAP</sequence>
<evidence type="ECO:0000256" key="2">
    <source>
        <dbReference type="ARBA" id="ARBA00022801"/>
    </source>
</evidence>
<dbReference type="Pfam" id="PF01095">
    <property type="entry name" value="Pectinesterase"/>
    <property type="match status" value="1"/>
</dbReference>
<evidence type="ECO:0000259" key="6">
    <source>
        <dbReference type="Pfam" id="PF01095"/>
    </source>
</evidence>
<dbReference type="SUPFAM" id="SSF51126">
    <property type="entry name" value="Pectin lyase-like"/>
    <property type="match status" value="1"/>
</dbReference>
<keyword evidence="4" id="KW-0961">Cell wall biogenesis/degradation</keyword>
<dbReference type="GO" id="GO:0042545">
    <property type="term" value="P:cell wall modification"/>
    <property type="evidence" value="ECO:0007669"/>
    <property type="project" value="InterPro"/>
</dbReference>
<dbReference type="GO" id="GO:0030599">
    <property type="term" value="F:pectinesterase activity"/>
    <property type="evidence" value="ECO:0007669"/>
    <property type="project" value="UniProtKB-EC"/>
</dbReference>
<accession>A0A6L2P1Q0</accession>
<dbReference type="AlphaFoldDB" id="A0A6L2P1Q0"/>
<dbReference type="InterPro" id="IPR012334">
    <property type="entry name" value="Pectin_lyas_fold"/>
</dbReference>
<dbReference type="GO" id="GO:0045490">
    <property type="term" value="P:pectin catabolic process"/>
    <property type="evidence" value="ECO:0007669"/>
    <property type="project" value="UniProtKB-UniPathway"/>
</dbReference>
<evidence type="ECO:0000256" key="4">
    <source>
        <dbReference type="ARBA" id="ARBA00023316"/>
    </source>
</evidence>
<keyword evidence="2" id="KW-0378">Hydrolase</keyword>
<proteinExistence type="predicted"/>
<dbReference type="InterPro" id="IPR011050">
    <property type="entry name" value="Pectin_lyase_fold/virulence"/>
</dbReference>
<dbReference type="EMBL" id="BKCJ010010629">
    <property type="protein sequence ID" value="GEU92438.1"/>
    <property type="molecule type" value="Genomic_DNA"/>
</dbReference>
<comment type="pathway">
    <text evidence="1">Glycan metabolism; pectin degradation; 2-dehydro-3-deoxy-D-gluconate from pectin: step 1/5.</text>
</comment>
<dbReference type="PANTHER" id="PTHR31707">
    <property type="entry name" value="PECTINESTERASE"/>
    <property type="match status" value="1"/>
</dbReference>
<comment type="caution">
    <text evidence="7">The sequence shown here is derived from an EMBL/GenBank/DDBJ whole genome shotgun (WGS) entry which is preliminary data.</text>
</comment>
<evidence type="ECO:0000256" key="3">
    <source>
        <dbReference type="ARBA" id="ARBA00023085"/>
    </source>
</evidence>
<feature type="domain" description="Pectinesterase catalytic" evidence="6">
    <location>
        <begin position="3"/>
        <end position="76"/>
    </location>
</feature>
<dbReference type="UniPathway" id="UPA00545">
    <property type="reaction ID" value="UER00823"/>
</dbReference>
<protein>
    <submittedName>
        <fullName evidence="7">Pectinesterase 2-like</fullName>
    </submittedName>
</protein>
<keyword evidence="3" id="KW-0063">Aspartyl esterase</keyword>
<evidence type="ECO:0000256" key="1">
    <source>
        <dbReference type="ARBA" id="ARBA00005184"/>
    </source>
</evidence>
<name>A0A6L2P1Q0_TANCI</name>
<dbReference type="Gene3D" id="2.160.20.10">
    <property type="entry name" value="Single-stranded right-handed beta-helix, Pectin lyase-like"/>
    <property type="match status" value="1"/>
</dbReference>
<organism evidence="7">
    <name type="scientific">Tanacetum cinerariifolium</name>
    <name type="common">Dalmatian daisy</name>
    <name type="synonym">Chrysanthemum cinerariifolium</name>
    <dbReference type="NCBI Taxonomy" id="118510"/>
    <lineage>
        <taxon>Eukaryota</taxon>
        <taxon>Viridiplantae</taxon>
        <taxon>Streptophyta</taxon>
        <taxon>Embryophyta</taxon>
        <taxon>Tracheophyta</taxon>
        <taxon>Spermatophyta</taxon>
        <taxon>Magnoliopsida</taxon>
        <taxon>eudicotyledons</taxon>
        <taxon>Gunneridae</taxon>
        <taxon>Pentapetalae</taxon>
        <taxon>asterids</taxon>
        <taxon>campanulids</taxon>
        <taxon>Asterales</taxon>
        <taxon>Asteraceae</taxon>
        <taxon>Asteroideae</taxon>
        <taxon>Anthemideae</taxon>
        <taxon>Anthemidinae</taxon>
        <taxon>Tanacetum</taxon>
    </lineage>
</organism>
<evidence type="ECO:0000256" key="5">
    <source>
        <dbReference type="ARBA" id="ARBA00047928"/>
    </source>
</evidence>
<gene>
    <name evidence="7" type="ORF">Tci_064416</name>
</gene>
<dbReference type="InterPro" id="IPR000070">
    <property type="entry name" value="Pectinesterase_cat"/>
</dbReference>
<comment type="catalytic activity">
    <reaction evidence="5">
        <text>[(1-&gt;4)-alpha-D-galacturonosyl methyl ester](n) + n H2O = [(1-&gt;4)-alpha-D-galacturonosyl](n) + n methanol + n H(+)</text>
        <dbReference type="Rhea" id="RHEA:22380"/>
        <dbReference type="Rhea" id="RHEA-COMP:14570"/>
        <dbReference type="Rhea" id="RHEA-COMP:14573"/>
        <dbReference type="ChEBI" id="CHEBI:15377"/>
        <dbReference type="ChEBI" id="CHEBI:15378"/>
        <dbReference type="ChEBI" id="CHEBI:17790"/>
        <dbReference type="ChEBI" id="CHEBI:140522"/>
        <dbReference type="ChEBI" id="CHEBI:140523"/>
        <dbReference type="EC" id="3.1.1.11"/>
    </reaction>
</comment>